<name>A9DIH3_9FLAO</name>
<evidence type="ECO:0000313" key="5">
    <source>
        <dbReference type="Proteomes" id="UP000002945"/>
    </source>
</evidence>
<comment type="caution">
    <text evidence="4">The sequence shown here is derived from an EMBL/GenBank/DDBJ whole genome shotgun (WGS) entry which is preliminary data.</text>
</comment>
<evidence type="ECO:0000256" key="2">
    <source>
        <dbReference type="SAM" id="SignalP"/>
    </source>
</evidence>
<gene>
    <name evidence="4" type="ORF">KAOT1_11827</name>
</gene>
<accession>A9DIH3</accession>
<dbReference type="InterPro" id="IPR012334">
    <property type="entry name" value="Pectin_lyas_fold"/>
</dbReference>
<dbReference type="Pfam" id="PF18962">
    <property type="entry name" value="Por_Secre_tail"/>
    <property type="match status" value="1"/>
</dbReference>
<organism evidence="4 5">
    <name type="scientific">Kordia algicida OT-1</name>
    <dbReference type="NCBI Taxonomy" id="391587"/>
    <lineage>
        <taxon>Bacteria</taxon>
        <taxon>Pseudomonadati</taxon>
        <taxon>Bacteroidota</taxon>
        <taxon>Flavobacteriia</taxon>
        <taxon>Flavobacteriales</taxon>
        <taxon>Flavobacteriaceae</taxon>
        <taxon>Kordia</taxon>
    </lineage>
</organism>
<feature type="chain" id="PRO_5002734590" evidence="2">
    <location>
        <begin position="19"/>
        <end position="925"/>
    </location>
</feature>
<evidence type="ECO:0000313" key="4">
    <source>
        <dbReference type="EMBL" id="EDP97901.1"/>
    </source>
</evidence>
<protein>
    <submittedName>
        <fullName evidence="4">Fibronectin type III domain protein</fullName>
    </submittedName>
</protein>
<dbReference type="STRING" id="391587.KAOT1_11827"/>
<feature type="domain" description="Secretion system C-terminal sorting" evidence="3">
    <location>
        <begin position="859"/>
        <end position="921"/>
    </location>
</feature>
<dbReference type="EMBL" id="ABIB01000001">
    <property type="protein sequence ID" value="EDP97901.1"/>
    <property type="molecule type" value="Genomic_DNA"/>
</dbReference>
<keyword evidence="5" id="KW-1185">Reference proteome</keyword>
<dbReference type="Proteomes" id="UP000002945">
    <property type="component" value="Unassembled WGS sequence"/>
</dbReference>
<dbReference type="SUPFAM" id="SSF51126">
    <property type="entry name" value="Pectin lyase-like"/>
    <property type="match status" value="2"/>
</dbReference>
<feature type="signal peptide" evidence="2">
    <location>
        <begin position="1"/>
        <end position="18"/>
    </location>
</feature>
<dbReference type="OrthoDB" id="8901262at2"/>
<dbReference type="InterPro" id="IPR026444">
    <property type="entry name" value="Secre_tail"/>
</dbReference>
<dbReference type="AlphaFoldDB" id="A9DIH3"/>
<dbReference type="NCBIfam" id="TIGR04183">
    <property type="entry name" value="Por_Secre_tail"/>
    <property type="match status" value="1"/>
</dbReference>
<evidence type="ECO:0000256" key="1">
    <source>
        <dbReference type="ARBA" id="ARBA00022729"/>
    </source>
</evidence>
<sequence length="925" mass="99901">MKKILLLFLLLVFTVSQAQTVVYVDIDATGSNDGTSWTNAYNSLHNALTNTTTAGAEIWIAEGTYKPINASTPFLNQYGVNIYGGFDGTEITRADRSTDPWLHPVYLSGDINGDDLNEVPSATSANKTDNANRILQIEPTTVGATTLDHVNAEIIIDRINLIHSYGGSAFHSFPHPQTGYTQKKITIQNCRFSRNYAASRPALDMRSLDNSGTSTNPTKNFYLLNSIMDENVSQVGYAFEYRNFSQFTEIYIVNNLFIANKVTDAGYSGSVARFISNGAQGLTVRFSNNTLSLNQEGTGVAASLASCIRLERTSGTVDGWWYNNIYYNNTGTNEFVGTATASTASIDFGSTNALDFAPTYTVPNSIALNESPFEDISTGNFAPLPAYRQTGTASGSAYNTNELPFTDCYQNARFYSSGTIIGLGAIQYANTAMFTGPGNIANLSLPAPAATIYVDASATGNNDGTSWADAYTTIYDAVNSTSVSAGSKIFVKAGTYKPTTGAYTIADASVKLIGGFNGTETDENDRDFSLIHTTNATIISGDVNGDDIYDDQFTNRTDNLAQLVYIGASFVTIDGFIIQNGHSGSKNPAIDFQSNTTNNFTLKNTIIQEHYSSGLVMDYRNFNGTINFINVSVKNNATNGNTGILLMQSSNSNNITANFVNFEFVGNQCPSDFGAIWFRRTGTSTMNSTIVNSTFVDNINFFPSTTLKQLINISATGSLNNIVNVHNSIFHNNLYNTSSVSDIVFDNSKTTEGNFGDLNIDNCVMPSIYPYTANVDADGFNISVANPNLDTNYKPTSASTAVIDQGTNSFYDANLFGNIDISGNARFANTTVDLGAYEFNSTPLNVNELEAATVSVIAYPNPTTGSIYLKTDENITNIKVLNTIGQVVLQTQNINQVAIASFPAGLYILNIETTKGNTSIKVLKK</sequence>
<evidence type="ECO:0000259" key="3">
    <source>
        <dbReference type="Pfam" id="PF18962"/>
    </source>
</evidence>
<dbReference type="InterPro" id="IPR011050">
    <property type="entry name" value="Pectin_lyase_fold/virulence"/>
</dbReference>
<dbReference type="eggNOG" id="COG1319">
    <property type="taxonomic scope" value="Bacteria"/>
</dbReference>
<dbReference type="eggNOG" id="COG4886">
    <property type="taxonomic scope" value="Bacteria"/>
</dbReference>
<dbReference type="RefSeq" id="WP_007094915.1">
    <property type="nucleotide sequence ID" value="NZ_CP142125.1"/>
</dbReference>
<dbReference type="HOGENOM" id="CLU_282264_0_0_10"/>
<proteinExistence type="predicted"/>
<reference evidence="4 5" key="1">
    <citation type="journal article" date="2011" name="J. Bacteriol.">
        <title>Genome sequence of the algicidal bacterium Kordia algicida OT-1.</title>
        <authorList>
            <person name="Lee H.S."/>
            <person name="Kang S.G."/>
            <person name="Kwon K.K."/>
            <person name="Lee J.H."/>
            <person name="Kim S.J."/>
        </authorList>
    </citation>
    <scope>NUCLEOTIDE SEQUENCE [LARGE SCALE GENOMIC DNA]</scope>
    <source>
        <strain evidence="4 5">OT-1</strain>
    </source>
</reference>
<dbReference type="Gene3D" id="2.160.20.10">
    <property type="entry name" value="Single-stranded right-handed beta-helix, Pectin lyase-like"/>
    <property type="match status" value="2"/>
</dbReference>
<keyword evidence="1 2" id="KW-0732">Signal</keyword>